<dbReference type="RefSeq" id="WP_092208898.1">
    <property type="nucleotide sequence ID" value="NZ_FOVN01000005.1"/>
</dbReference>
<dbReference type="InterPro" id="IPR007372">
    <property type="entry name" value="Lipid/polyisoprenoid-bd_YceI"/>
</dbReference>
<proteinExistence type="predicted"/>
<dbReference type="PANTHER" id="PTHR34406">
    <property type="entry name" value="PROTEIN YCEI"/>
    <property type="match status" value="1"/>
</dbReference>
<organism evidence="3 4">
    <name type="scientific">Bizionia echini</name>
    <dbReference type="NCBI Taxonomy" id="649333"/>
    <lineage>
        <taxon>Bacteria</taxon>
        <taxon>Pseudomonadati</taxon>
        <taxon>Bacteroidota</taxon>
        <taxon>Flavobacteriia</taxon>
        <taxon>Flavobacteriales</taxon>
        <taxon>Flavobacteriaceae</taxon>
        <taxon>Bizionia</taxon>
    </lineage>
</organism>
<sequence length="217" mass="23831">MKNRFLTILTLALVVTFASCKDKAQEAETTEAAEAAEVTEVSTKYLVDTDASTIMWKGFKPTGSHTGTIQLESGVFTMNGDAIESGSFLVDMTSLNVTDIPEEEEDHGKLTGHLKSPDFFDVETFPASAFEVTGFTSENGKMMLSGNLKMKDVENNISIPVTITENNDSVTITSETFTVDRSKWNIKYGSKSFFDDLGDKFINDDMELQITITANKA</sequence>
<name>A0A1I5CKK4_9FLAO</name>
<protein>
    <submittedName>
        <fullName evidence="3">Polyisoprenoid-binding protein YceI</fullName>
    </submittedName>
</protein>
<dbReference type="Proteomes" id="UP000198705">
    <property type="component" value="Unassembled WGS sequence"/>
</dbReference>
<dbReference type="InterPro" id="IPR036761">
    <property type="entry name" value="TTHA0802/YceI-like_sf"/>
</dbReference>
<dbReference type="SMART" id="SM00867">
    <property type="entry name" value="YceI"/>
    <property type="match status" value="1"/>
</dbReference>
<dbReference type="PANTHER" id="PTHR34406:SF1">
    <property type="entry name" value="PROTEIN YCEI"/>
    <property type="match status" value="1"/>
</dbReference>
<evidence type="ECO:0000259" key="2">
    <source>
        <dbReference type="SMART" id="SM00867"/>
    </source>
</evidence>
<evidence type="ECO:0000313" key="4">
    <source>
        <dbReference type="Proteomes" id="UP000198705"/>
    </source>
</evidence>
<dbReference type="SUPFAM" id="SSF101874">
    <property type="entry name" value="YceI-like"/>
    <property type="match status" value="1"/>
</dbReference>
<gene>
    <name evidence="3" type="ORF">SAMN04487989_105118</name>
</gene>
<keyword evidence="1" id="KW-0732">Signal</keyword>
<dbReference type="PROSITE" id="PS51257">
    <property type="entry name" value="PROKAR_LIPOPROTEIN"/>
    <property type="match status" value="1"/>
</dbReference>
<dbReference type="Pfam" id="PF04264">
    <property type="entry name" value="YceI"/>
    <property type="match status" value="1"/>
</dbReference>
<feature type="signal peptide" evidence="1">
    <location>
        <begin position="1"/>
        <end position="24"/>
    </location>
</feature>
<reference evidence="4" key="1">
    <citation type="submission" date="2016-10" db="EMBL/GenBank/DDBJ databases">
        <authorList>
            <person name="Varghese N."/>
            <person name="Submissions S."/>
        </authorList>
    </citation>
    <scope>NUCLEOTIDE SEQUENCE [LARGE SCALE GENOMIC DNA]</scope>
    <source>
        <strain evidence="4">DSM 23925</strain>
    </source>
</reference>
<dbReference type="Gene3D" id="2.40.128.110">
    <property type="entry name" value="Lipid/polyisoprenoid-binding, YceI-like"/>
    <property type="match status" value="1"/>
</dbReference>
<dbReference type="AlphaFoldDB" id="A0A1I5CKK4"/>
<dbReference type="OrthoDB" id="951410at2"/>
<feature type="chain" id="PRO_5011779490" evidence="1">
    <location>
        <begin position="25"/>
        <end position="217"/>
    </location>
</feature>
<feature type="domain" description="Lipid/polyisoprenoid-binding YceI-like" evidence="2">
    <location>
        <begin position="44"/>
        <end position="215"/>
    </location>
</feature>
<evidence type="ECO:0000256" key="1">
    <source>
        <dbReference type="SAM" id="SignalP"/>
    </source>
</evidence>
<dbReference type="STRING" id="649333.SAMN04487989_105118"/>
<evidence type="ECO:0000313" key="3">
    <source>
        <dbReference type="EMBL" id="SFN87171.1"/>
    </source>
</evidence>
<accession>A0A1I5CKK4</accession>
<keyword evidence="4" id="KW-1185">Reference proteome</keyword>
<dbReference type="EMBL" id="FOVN01000005">
    <property type="protein sequence ID" value="SFN87171.1"/>
    <property type="molecule type" value="Genomic_DNA"/>
</dbReference>